<organism evidence="2 3">
    <name type="scientific">Magnaporthiopsis poae (strain ATCC 64411 / 73-15)</name>
    <name type="common">Kentucky bluegrass fungus</name>
    <name type="synonym">Magnaporthe poae</name>
    <dbReference type="NCBI Taxonomy" id="644358"/>
    <lineage>
        <taxon>Eukaryota</taxon>
        <taxon>Fungi</taxon>
        <taxon>Dikarya</taxon>
        <taxon>Ascomycota</taxon>
        <taxon>Pezizomycotina</taxon>
        <taxon>Sordariomycetes</taxon>
        <taxon>Sordariomycetidae</taxon>
        <taxon>Magnaporthales</taxon>
        <taxon>Magnaporthaceae</taxon>
        <taxon>Magnaporthiopsis</taxon>
    </lineage>
</organism>
<dbReference type="OrthoDB" id="310895at2759"/>
<sequence length="203" mass="22601">MEAKRLGRRGVRIGLWLDLTRRRVGPDIGYHTYESQGRCEWAAKTAGAGEVAIGAELRTVVEQENIVYTDLVVRGRRRRRLSGRARAALFLLAPCPATVPVAKDERVHAVVSQEPLGVDLSIAPWNAPIGQLSRGDKLLPHDDLQQEIQHPLQAEQQQGINYFTTCGRASWRPGCHGYPTVMPTIHEEGGSGEDEQWQRRPPA</sequence>
<dbReference type="EMBL" id="ADBL01000824">
    <property type="status" value="NOT_ANNOTATED_CDS"/>
    <property type="molecule type" value="Genomic_DNA"/>
</dbReference>
<reference evidence="2" key="4">
    <citation type="journal article" date="2015" name="G3 (Bethesda)">
        <title>Genome sequences of three phytopathogenic species of the Magnaporthaceae family of fungi.</title>
        <authorList>
            <person name="Okagaki L.H."/>
            <person name="Nunes C.C."/>
            <person name="Sailsbery J."/>
            <person name="Clay B."/>
            <person name="Brown D."/>
            <person name="John T."/>
            <person name="Oh Y."/>
            <person name="Young N."/>
            <person name="Fitzgerald M."/>
            <person name="Haas B.J."/>
            <person name="Zeng Q."/>
            <person name="Young S."/>
            <person name="Adiconis X."/>
            <person name="Fan L."/>
            <person name="Levin J.Z."/>
            <person name="Mitchell T.K."/>
            <person name="Okubara P.A."/>
            <person name="Farman M.L."/>
            <person name="Kohn L.M."/>
            <person name="Birren B."/>
            <person name="Ma L.-J."/>
            <person name="Dean R.A."/>
        </authorList>
    </citation>
    <scope>NUCLEOTIDE SEQUENCE</scope>
    <source>
        <strain evidence="2">ATCC 64411 / 73-15</strain>
    </source>
</reference>
<evidence type="ECO:0000313" key="1">
    <source>
        <dbReference type="EMBL" id="KLU84418.1"/>
    </source>
</evidence>
<dbReference type="EMBL" id="GL876967">
    <property type="protein sequence ID" value="KLU84418.1"/>
    <property type="molecule type" value="Genomic_DNA"/>
</dbReference>
<keyword evidence="3" id="KW-1185">Reference proteome</keyword>
<proteinExistence type="predicted"/>
<name>A0A0C4DU27_MAGP6</name>
<reference evidence="2" key="5">
    <citation type="submission" date="2015-06" db="UniProtKB">
        <authorList>
            <consortium name="EnsemblFungi"/>
        </authorList>
    </citation>
    <scope>IDENTIFICATION</scope>
    <source>
        <strain evidence="2">ATCC 64411</strain>
    </source>
</reference>
<evidence type="ECO:0000313" key="2">
    <source>
        <dbReference type="EnsemblFungi" id="MAPG_03461T0"/>
    </source>
</evidence>
<protein>
    <submittedName>
        <fullName evidence="1 2">Uncharacterized protein</fullName>
    </submittedName>
</protein>
<reference evidence="1" key="1">
    <citation type="submission" date="2010-05" db="EMBL/GenBank/DDBJ databases">
        <title>The Genome Sequence of Magnaporthe poae strain ATCC 64411.</title>
        <authorList>
            <consortium name="The Broad Institute Genome Sequencing Platform"/>
            <consortium name="Broad Institute Genome Sequencing Center for Infectious Disease"/>
            <person name="Ma L.-J."/>
            <person name="Dead R."/>
            <person name="Young S."/>
            <person name="Zeng Q."/>
            <person name="Koehrsen M."/>
            <person name="Alvarado L."/>
            <person name="Berlin A."/>
            <person name="Chapman S.B."/>
            <person name="Chen Z."/>
            <person name="Freedman E."/>
            <person name="Gellesch M."/>
            <person name="Goldberg J."/>
            <person name="Griggs A."/>
            <person name="Gujja S."/>
            <person name="Heilman E.R."/>
            <person name="Heiman D."/>
            <person name="Hepburn T."/>
            <person name="Howarth C."/>
            <person name="Jen D."/>
            <person name="Larson L."/>
            <person name="Mehta T."/>
            <person name="Neiman D."/>
            <person name="Pearson M."/>
            <person name="Roberts A."/>
            <person name="Saif S."/>
            <person name="Shea T."/>
            <person name="Shenoy N."/>
            <person name="Sisk P."/>
            <person name="Stolte C."/>
            <person name="Sykes S."/>
            <person name="Walk T."/>
            <person name="White J."/>
            <person name="Yandava C."/>
            <person name="Haas B."/>
            <person name="Nusbaum C."/>
            <person name="Birren B."/>
        </authorList>
    </citation>
    <scope>NUCLEOTIDE SEQUENCE</scope>
    <source>
        <strain evidence="1">ATCC 64411</strain>
    </source>
</reference>
<reference evidence="3" key="2">
    <citation type="submission" date="2010-05" db="EMBL/GenBank/DDBJ databases">
        <title>The genome sequence of Magnaporthe poae strain ATCC 64411.</title>
        <authorList>
            <person name="Ma L.-J."/>
            <person name="Dead R."/>
            <person name="Young S."/>
            <person name="Zeng Q."/>
            <person name="Koehrsen M."/>
            <person name="Alvarado L."/>
            <person name="Berlin A."/>
            <person name="Chapman S.B."/>
            <person name="Chen Z."/>
            <person name="Freedman E."/>
            <person name="Gellesch M."/>
            <person name="Goldberg J."/>
            <person name="Griggs A."/>
            <person name="Gujja S."/>
            <person name="Heilman E.R."/>
            <person name="Heiman D."/>
            <person name="Hepburn T."/>
            <person name="Howarth C."/>
            <person name="Jen D."/>
            <person name="Larson L."/>
            <person name="Mehta T."/>
            <person name="Neiman D."/>
            <person name="Pearson M."/>
            <person name="Roberts A."/>
            <person name="Saif S."/>
            <person name="Shea T."/>
            <person name="Shenoy N."/>
            <person name="Sisk P."/>
            <person name="Stolte C."/>
            <person name="Sykes S."/>
            <person name="Walk T."/>
            <person name="White J."/>
            <person name="Yandava C."/>
            <person name="Haas B."/>
            <person name="Nusbaum C."/>
            <person name="Birren B."/>
        </authorList>
    </citation>
    <scope>NUCLEOTIDE SEQUENCE [LARGE SCALE GENOMIC DNA]</scope>
    <source>
        <strain evidence="3">ATCC 64411 / 73-15</strain>
    </source>
</reference>
<gene>
    <name evidence="1" type="ORF">MAPG_03461</name>
</gene>
<reference evidence="1" key="3">
    <citation type="submission" date="2011-03" db="EMBL/GenBank/DDBJ databases">
        <title>Annotation of Magnaporthe poae ATCC 64411.</title>
        <authorList>
            <person name="Ma L.-J."/>
            <person name="Dead R."/>
            <person name="Young S.K."/>
            <person name="Zeng Q."/>
            <person name="Gargeya S."/>
            <person name="Fitzgerald M."/>
            <person name="Haas B."/>
            <person name="Abouelleil A."/>
            <person name="Alvarado L."/>
            <person name="Arachchi H.M."/>
            <person name="Berlin A."/>
            <person name="Brown A."/>
            <person name="Chapman S.B."/>
            <person name="Chen Z."/>
            <person name="Dunbar C."/>
            <person name="Freedman E."/>
            <person name="Gearin G."/>
            <person name="Gellesch M."/>
            <person name="Goldberg J."/>
            <person name="Griggs A."/>
            <person name="Gujja S."/>
            <person name="Heiman D."/>
            <person name="Howarth C."/>
            <person name="Larson L."/>
            <person name="Lui A."/>
            <person name="MacDonald P.J.P."/>
            <person name="Mehta T."/>
            <person name="Montmayeur A."/>
            <person name="Murphy C."/>
            <person name="Neiman D."/>
            <person name="Pearson M."/>
            <person name="Priest M."/>
            <person name="Roberts A."/>
            <person name="Saif S."/>
            <person name="Shea T."/>
            <person name="Shenoy N."/>
            <person name="Sisk P."/>
            <person name="Stolte C."/>
            <person name="Sykes S."/>
            <person name="Yandava C."/>
            <person name="Wortman J."/>
            <person name="Nusbaum C."/>
            <person name="Birren B."/>
        </authorList>
    </citation>
    <scope>NUCLEOTIDE SEQUENCE</scope>
    <source>
        <strain evidence="1">ATCC 64411</strain>
    </source>
</reference>
<dbReference type="Proteomes" id="UP000011715">
    <property type="component" value="Unassembled WGS sequence"/>
</dbReference>
<accession>A0A0C4DU27</accession>
<evidence type="ECO:0000313" key="3">
    <source>
        <dbReference type="Proteomes" id="UP000011715"/>
    </source>
</evidence>
<dbReference type="AlphaFoldDB" id="A0A0C4DU27"/>
<dbReference type="EnsemblFungi" id="MAPG_03461T0">
    <property type="protein sequence ID" value="MAPG_03461T0"/>
    <property type="gene ID" value="MAPG_03461"/>
</dbReference>
<dbReference type="VEuPathDB" id="FungiDB:MAPG_03461"/>